<organism evidence="6 7">
    <name type="scientific">Pestalotiopsis fici (strain W106-1 / CGMCC3.15140)</name>
    <dbReference type="NCBI Taxonomy" id="1229662"/>
    <lineage>
        <taxon>Eukaryota</taxon>
        <taxon>Fungi</taxon>
        <taxon>Dikarya</taxon>
        <taxon>Ascomycota</taxon>
        <taxon>Pezizomycotina</taxon>
        <taxon>Sordariomycetes</taxon>
        <taxon>Xylariomycetidae</taxon>
        <taxon>Amphisphaeriales</taxon>
        <taxon>Sporocadaceae</taxon>
        <taxon>Pestalotiopsis</taxon>
    </lineage>
</organism>
<dbReference type="InterPro" id="IPR045863">
    <property type="entry name" value="CorA_TM1_TM2"/>
</dbReference>
<dbReference type="OMA" id="SKVAIWG"/>
<keyword evidence="2 5" id="KW-0812">Transmembrane</keyword>
<evidence type="ECO:0000256" key="3">
    <source>
        <dbReference type="ARBA" id="ARBA00022989"/>
    </source>
</evidence>
<dbReference type="GO" id="GO:0005886">
    <property type="term" value="C:plasma membrane"/>
    <property type="evidence" value="ECO:0007669"/>
    <property type="project" value="UniProtKB-SubCell"/>
</dbReference>
<evidence type="ECO:0000256" key="4">
    <source>
        <dbReference type="ARBA" id="ARBA00023136"/>
    </source>
</evidence>
<dbReference type="Pfam" id="PF01544">
    <property type="entry name" value="CorA"/>
    <property type="match status" value="1"/>
</dbReference>
<evidence type="ECO:0000256" key="2">
    <source>
        <dbReference type="ARBA" id="ARBA00022692"/>
    </source>
</evidence>
<accession>W3WYV1</accession>
<dbReference type="EMBL" id="KI912114">
    <property type="protein sequence ID" value="ETS79035.1"/>
    <property type="molecule type" value="Genomic_DNA"/>
</dbReference>
<dbReference type="Proteomes" id="UP000030651">
    <property type="component" value="Unassembled WGS sequence"/>
</dbReference>
<feature type="transmembrane region" description="Helical" evidence="5">
    <location>
        <begin position="305"/>
        <end position="328"/>
    </location>
</feature>
<proteinExistence type="predicted"/>
<protein>
    <submittedName>
        <fullName evidence="6">Uncharacterized protein</fullName>
    </submittedName>
</protein>
<dbReference type="GeneID" id="19273901"/>
<dbReference type="PANTHER" id="PTHR46494:SF1">
    <property type="entry name" value="CORA FAMILY METAL ION TRANSPORTER (EUROFUNG)"/>
    <property type="match status" value="1"/>
</dbReference>
<evidence type="ECO:0000313" key="7">
    <source>
        <dbReference type="Proteomes" id="UP000030651"/>
    </source>
</evidence>
<name>W3WYV1_PESFW</name>
<dbReference type="OrthoDB" id="5428055at2759"/>
<dbReference type="KEGG" id="pfy:PFICI_08888"/>
<dbReference type="GO" id="GO:0015095">
    <property type="term" value="F:magnesium ion transmembrane transporter activity"/>
    <property type="evidence" value="ECO:0007669"/>
    <property type="project" value="TreeGrafter"/>
</dbReference>
<keyword evidence="4 5" id="KW-0472">Membrane</keyword>
<dbReference type="GO" id="GO:0000287">
    <property type="term" value="F:magnesium ion binding"/>
    <property type="evidence" value="ECO:0007669"/>
    <property type="project" value="TreeGrafter"/>
</dbReference>
<evidence type="ECO:0000313" key="6">
    <source>
        <dbReference type="EMBL" id="ETS79035.1"/>
    </source>
</evidence>
<dbReference type="SUPFAM" id="SSF144083">
    <property type="entry name" value="Magnesium transport protein CorA, transmembrane region"/>
    <property type="match status" value="1"/>
</dbReference>
<feature type="transmembrane region" description="Helical" evidence="5">
    <location>
        <begin position="374"/>
        <end position="396"/>
    </location>
</feature>
<keyword evidence="3 5" id="KW-1133">Transmembrane helix</keyword>
<evidence type="ECO:0000256" key="5">
    <source>
        <dbReference type="SAM" id="Phobius"/>
    </source>
</evidence>
<comment type="subcellular location">
    <subcellularLocation>
        <location evidence="1">Cell membrane</location>
        <topology evidence="1">Multi-pass membrane protein</topology>
    </subcellularLocation>
</comment>
<dbReference type="AlphaFoldDB" id="W3WYV1"/>
<evidence type="ECO:0000256" key="1">
    <source>
        <dbReference type="ARBA" id="ARBA00004651"/>
    </source>
</evidence>
<feature type="transmembrane region" description="Helical" evidence="5">
    <location>
        <begin position="340"/>
        <end position="368"/>
    </location>
</feature>
<dbReference type="Gene3D" id="1.20.58.340">
    <property type="entry name" value="Magnesium transport protein CorA, transmembrane region"/>
    <property type="match status" value="1"/>
</dbReference>
<sequence length="436" mass="49260">MDPQSDLLKLYSKSQAMFTANKPRTFKDTSRAIIFAFLLLLTRDLRLSIHDVIAFFNVLIPQPSSRVQRPRFPKYDLDEWCSVQAVDSAERSSSTKTMDFPGQIPDDTSTRFLHMERKKLHGKVPQSVSKVAIWGSKREDDASWRSLIAFSDGQAASVFSERLDDLPVPATEVTEDPSEHWAYCLRYIYRLGVNDARSRLAKLRNDIKNLRYEHLSDPKVGGSLVCLTFMNHLQYHKDLTEALDMEKDSYPVDWELGPLLPETDTVTTTCRTLLEDINETHEQASNTRILIMEQLSLSQSRNVPYLTFLATVFVPMTAVAGIFGMNTIEINDSNWPTKYFAIAAVPLTVLAVLVPLSILTLIDLLLLISSHNHILILTQDFFISVALVSSVIDVAIQYTHAIDYDAIADWMLGGDGDVKSRQKSLYLRESKLRPGG</sequence>
<dbReference type="eggNOG" id="ENOG502T8CM">
    <property type="taxonomic scope" value="Eukaryota"/>
</dbReference>
<gene>
    <name evidence="6" type="ORF">PFICI_08888</name>
</gene>
<dbReference type="PANTHER" id="PTHR46494">
    <property type="entry name" value="CORA FAMILY METAL ION TRANSPORTER (EUROFUNG)"/>
    <property type="match status" value="1"/>
</dbReference>
<dbReference type="HOGENOM" id="CLU_628668_0_0_1"/>
<dbReference type="GO" id="GO:0050897">
    <property type="term" value="F:cobalt ion binding"/>
    <property type="evidence" value="ECO:0007669"/>
    <property type="project" value="TreeGrafter"/>
</dbReference>
<dbReference type="GO" id="GO:0015087">
    <property type="term" value="F:cobalt ion transmembrane transporter activity"/>
    <property type="evidence" value="ECO:0007669"/>
    <property type="project" value="TreeGrafter"/>
</dbReference>
<dbReference type="InParanoid" id="W3WYV1"/>
<dbReference type="RefSeq" id="XP_007835660.1">
    <property type="nucleotide sequence ID" value="XM_007837469.1"/>
</dbReference>
<keyword evidence="7" id="KW-1185">Reference proteome</keyword>
<reference evidence="7" key="1">
    <citation type="journal article" date="2015" name="BMC Genomics">
        <title>Genomic and transcriptomic analysis of the endophytic fungus Pestalotiopsis fici reveals its lifestyle and high potential for synthesis of natural products.</title>
        <authorList>
            <person name="Wang X."/>
            <person name="Zhang X."/>
            <person name="Liu L."/>
            <person name="Xiang M."/>
            <person name="Wang W."/>
            <person name="Sun X."/>
            <person name="Che Y."/>
            <person name="Guo L."/>
            <person name="Liu G."/>
            <person name="Guo L."/>
            <person name="Wang C."/>
            <person name="Yin W.B."/>
            <person name="Stadler M."/>
            <person name="Zhang X."/>
            <person name="Liu X."/>
        </authorList>
    </citation>
    <scope>NUCLEOTIDE SEQUENCE [LARGE SCALE GENOMIC DNA]</scope>
    <source>
        <strain evidence="7">W106-1 / CGMCC3.15140</strain>
    </source>
</reference>
<dbReference type="InterPro" id="IPR002523">
    <property type="entry name" value="MgTranspt_CorA/ZnTranspt_ZntB"/>
</dbReference>